<dbReference type="SUPFAM" id="SSF81383">
    <property type="entry name" value="F-box domain"/>
    <property type="match status" value="1"/>
</dbReference>
<protein>
    <recommendedName>
        <fullName evidence="2">F-box domain-containing protein</fullName>
    </recommendedName>
</protein>
<evidence type="ECO:0000259" key="2">
    <source>
        <dbReference type="Pfam" id="PF12937"/>
    </source>
</evidence>
<reference evidence="3" key="1">
    <citation type="submission" date="2022-08" db="EMBL/GenBank/DDBJ databases">
        <authorList>
            <person name="Gutierrez-Valencia J."/>
        </authorList>
    </citation>
    <scope>NUCLEOTIDE SEQUENCE</scope>
</reference>
<gene>
    <name evidence="3" type="ORF">LITE_LOCUS8651</name>
</gene>
<comment type="caution">
    <text evidence="3">The sequence shown here is derived from an EMBL/GenBank/DDBJ whole genome shotgun (WGS) entry which is preliminary data.</text>
</comment>
<proteinExistence type="predicted"/>
<sequence length="303" mass="34861">MAAALPDELWRQILEIGVRNSSLTYKDLCCASISCSRLHRLSNDDSIWSCVLAADFPVLKQQQSQNPNLSVPSSAKSLYRISFEKERDRKMAAHRRAVLRKESQVFERRRRLKETENRLCQESEKLRAAAMELSNLHKVRQASVALNVWQPQAVRGRQKQVVEQCSVPVESQFNSLEMEIKLCKQQIAGLKKTHRDEQLRLEATERELQSMKYHPLQECNNAGGEGSRSIPKRKKLMKSIACKTSYMNVFRILALLSPSIAARSIPRGPYLNWLPQLICLSFRQLVDVQLGIKYLMLCRIWPP</sequence>
<dbReference type="InterPro" id="IPR036047">
    <property type="entry name" value="F-box-like_dom_sf"/>
</dbReference>
<organism evidence="3 4">
    <name type="scientific">Linum tenue</name>
    <dbReference type="NCBI Taxonomy" id="586396"/>
    <lineage>
        <taxon>Eukaryota</taxon>
        <taxon>Viridiplantae</taxon>
        <taxon>Streptophyta</taxon>
        <taxon>Embryophyta</taxon>
        <taxon>Tracheophyta</taxon>
        <taxon>Spermatophyta</taxon>
        <taxon>Magnoliopsida</taxon>
        <taxon>eudicotyledons</taxon>
        <taxon>Gunneridae</taxon>
        <taxon>Pentapetalae</taxon>
        <taxon>rosids</taxon>
        <taxon>fabids</taxon>
        <taxon>Malpighiales</taxon>
        <taxon>Linaceae</taxon>
        <taxon>Linum</taxon>
    </lineage>
</organism>
<dbReference type="Proteomes" id="UP001154282">
    <property type="component" value="Unassembled WGS sequence"/>
</dbReference>
<dbReference type="EMBL" id="CAMGYJ010000003">
    <property type="protein sequence ID" value="CAI0395269.1"/>
    <property type="molecule type" value="Genomic_DNA"/>
</dbReference>
<evidence type="ECO:0000256" key="1">
    <source>
        <dbReference type="SAM" id="Coils"/>
    </source>
</evidence>
<dbReference type="InterPro" id="IPR001810">
    <property type="entry name" value="F-box_dom"/>
</dbReference>
<name>A0AAV0IDQ5_9ROSI</name>
<accession>A0AAV0IDQ5</accession>
<evidence type="ECO:0000313" key="3">
    <source>
        <dbReference type="EMBL" id="CAI0395269.1"/>
    </source>
</evidence>
<dbReference type="Pfam" id="PF12937">
    <property type="entry name" value="F-box-like"/>
    <property type="match status" value="1"/>
</dbReference>
<keyword evidence="4" id="KW-1185">Reference proteome</keyword>
<dbReference type="AlphaFoldDB" id="A0AAV0IDQ5"/>
<keyword evidence="1" id="KW-0175">Coiled coil</keyword>
<feature type="domain" description="F-box" evidence="2">
    <location>
        <begin position="4"/>
        <end position="51"/>
    </location>
</feature>
<evidence type="ECO:0000313" key="4">
    <source>
        <dbReference type="Proteomes" id="UP001154282"/>
    </source>
</evidence>
<feature type="coiled-coil region" evidence="1">
    <location>
        <begin position="173"/>
        <end position="207"/>
    </location>
</feature>
<dbReference type="Gene3D" id="1.20.1280.50">
    <property type="match status" value="1"/>
</dbReference>